<evidence type="ECO:0000313" key="1">
    <source>
        <dbReference type="EMBL" id="KAF7127938.1"/>
    </source>
</evidence>
<sequence length="220" mass="24226">MRNFKSLTTVHEVKRDGQIWTVVLESYVVDVPEGNIDEDTRLFTDMVVSLNLQKLVSVAEALSRDWGRGDAIRFTERKGRNLDPSSLRVQGPSAVNYCNGGSRDVLIYASNVINLLTIITSNHHLFNLILDCKSLLQQPGNPPVKHVKRETTRDNYRYLPRVSPALKLLPLGQLFTSKTQPLASHTMKLAALAASLLNSATAHSTNAAVAAAVKFALPLP</sequence>
<accession>A0A834G8G5</accession>
<dbReference type="AlphaFoldDB" id="A0A834G8G5"/>
<proteinExistence type="predicted"/>
<protein>
    <submittedName>
        <fullName evidence="1">Uncharacterized protein</fullName>
    </submittedName>
</protein>
<reference evidence="1" key="1">
    <citation type="submission" date="2019-11" db="EMBL/GenBank/DDBJ databases">
        <authorList>
            <person name="Liu Y."/>
            <person name="Hou J."/>
            <person name="Li T.-Q."/>
            <person name="Guan C.-H."/>
            <person name="Wu X."/>
            <person name="Wu H.-Z."/>
            <person name="Ling F."/>
            <person name="Zhang R."/>
            <person name="Shi X.-G."/>
            <person name="Ren J.-P."/>
            <person name="Chen E.-F."/>
            <person name="Sun J.-M."/>
        </authorList>
    </citation>
    <scope>NUCLEOTIDE SEQUENCE</scope>
    <source>
        <strain evidence="1">Adult_tree_wgs_1</strain>
        <tissue evidence="1">Leaves</tissue>
    </source>
</reference>
<keyword evidence="2" id="KW-1185">Reference proteome</keyword>
<organism evidence="1 2">
    <name type="scientific">Rhododendron simsii</name>
    <name type="common">Sims's rhododendron</name>
    <dbReference type="NCBI Taxonomy" id="118357"/>
    <lineage>
        <taxon>Eukaryota</taxon>
        <taxon>Viridiplantae</taxon>
        <taxon>Streptophyta</taxon>
        <taxon>Embryophyta</taxon>
        <taxon>Tracheophyta</taxon>
        <taxon>Spermatophyta</taxon>
        <taxon>Magnoliopsida</taxon>
        <taxon>eudicotyledons</taxon>
        <taxon>Gunneridae</taxon>
        <taxon>Pentapetalae</taxon>
        <taxon>asterids</taxon>
        <taxon>Ericales</taxon>
        <taxon>Ericaceae</taxon>
        <taxon>Ericoideae</taxon>
        <taxon>Rhodoreae</taxon>
        <taxon>Rhododendron</taxon>
    </lineage>
</organism>
<dbReference type="InterPro" id="IPR023393">
    <property type="entry name" value="START-like_dom_sf"/>
</dbReference>
<comment type="caution">
    <text evidence="1">The sequence shown here is derived from an EMBL/GenBank/DDBJ whole genome shotgun (WGS) entry which is preliminary data.</text>
</comment>
<dbReference type="EMBL" id="WJXA01000011">
    <property type="protein sequence ID" value="KAF7127938.1"/>
    <property type="molecule type" value="Genomic_DNA"/>
</dbReference>
<gene>
    <name evidence="1" type="ORF">RHSIM_Rhsim11G0130400</name>
</gene>
<name>A0A834G8G5_RHOSS</name>
<evidence type="ECO:0000313" key="2">
    <source>
        <dbReference type="Proteomes" id="UP000626092"/>
    </source>
</evidence>
<dbReference type="Gene3D" id="3.30.530.20">
    <property type="match status" value="1"/>
</dbReference>
<dbReference type="Proteomes" id="UP000626092">
    <property type="component" value="Unassembled WGS sequence"/>
</dbReference>